<dbReference type="AlphaFoldDB" id="A0A0G1T404"/>
<dbReference type="InterPro" id="IPR044005">
    <property type="entry name" value="DZR_2"/>
</dbReference>
<dbReference type="PATRIC" id="fig|1618655.3.peg.411"/>
<name>A0A0G1T404_9BACT</name>
<dbReference type="CDD" id="cd06223">
    <property type="entry name" value="PRTases_typeI"/>
    <property type="match status" value="1"/>
</dbReference>
<dbReference type="InterPro" id="IPR029057">
    <property type="entry name" value="PRTase-like"/>
</dbReference>
<keyword evidence="4" id="KW-0328">Glycosyltransferase</keyword>
<evidence type="ECO:0000313" key="5">
    <source>
        <dbReference type="Proteomes" id="UP000034682"/>
    </source>
</evidence>
<dbReference type="InterPro" id="IPR000836">
    <property type="entry name" value="PRTase_dom"/>
</dbReference>
<feature type="domain" description="Phosphoribosyltransferase" evidence="2">
    <location>
        <begin position="156"/>
        <end position="224"/>
    </location>
</feature>
<dbReference type="Pfam" id="PF18912">
    <property type="entry name" value="DZR_2"/>
    <property type="match status" value="1"/>
</dbReference>
<dbReference type="PANTHER" id="PTHR47505:SF1">
    <property type="entry name" value="DNA UTILIZATION PROTEIN YHGH"/>
    <property type="match status" value="1"/>
</dbReference>
<dbReference type="Proteomes" id="UP000034682">
    <property type="component" value="Unassembled WGS sequence"/>
</dbReference>
<organism evidence="4 5">
    <name type="scientific">Candidatus Giovannonibacteria bacterium GW2011_GWB1_47_6b</name>
    <dbReference type="NCBI Taxonomy" id="1618655"/>
    <lineage>
        <taxon>Bacteria</taxon>
        <taxon>Candidatus Giovannoniibacteriota</taxon>
    </lineage>
</organism>
<dbReference type="PANTHER" id="PTHR47505">
    <property type="entry name" value="DNA UTILIZATION PROTEIN YHGH"/>
    <property type="match status" value="1"/>
</dbReference>
<sequence length="226" mass="25250">MMYKVIHTALDILFPPHCAGCGSASQALCASCARATAYLGKECFFCAGPAEKNNICGQCSRNHDFESIIWLWRYQNEKARTIIAAYKYKRKSALALPLARLLSQKLREHNIPRDIVVIPVPLHKNKERERGFNQAALIAKNLGLYSLSTVAVRLKETSPQAWTESRRERFKHMENVFLITRPETVQNKDILIIDDVATTGATLSELARVLKKAGAAKIYAAVLAHG</sequence>
<dbReference type="SUPFAM" id="SSF53271">
    <property type="entry name" value="PRTase-like"/>
    <property type="match status" value="1"/>
</dbReference>
<comment type="caution">
    <text evidence="4">The sequence shown here is derived from an EMBL/GenBank/DDBJ whole genome shotgun (WGS) entry which is preliminary data.</text>
</comment>
<accession>A0A0G1T404</accession>
<dbReference type="InterPro" id="IPR051910">
    <property type="entry name" value="ComF/GntX_DNA_util-trans"/>
</dbReference>
<evidence type="ECO:0000313" key="4">
    <source>
        <dbReference type="EMBL" id="KKU76531.1"/>
    </source>
</evidence>
<dbReference type="Pfam" id="PF00156">
    <property type="entry name" value="Pribosyltran"/>
    <property type="match status" value="1"/>
</dbReference>
<evidence type="ECO:0000259" key="2">
    <source>
        <dbReference type="Pfam" id="PF00156"/>
    </source>
</evidence>
<dbReference type="Gene3D" id="3.40.50.2020">
    <property type="match status" value="1"/>
</dbReference>
<gene>
    <name evidence="4" type="ORF">UY02_C0018G0012</name>
</gene>
<keyword evidence="4" id="KW-0808">Transferase</keyword>
<reference evidence="4 5" key="1">
    <citation type="journal article" date="2015" name="Nature">
        <title>rRNA introns, odd ribosomes, and small enigmatic genomes across a large radiation of phyla.</title>
        <authorList>
            <person name="Brown C.T."/>
            <person name="Hug L.A."/>
            <person name="Thomas B.C."/>
            <person name="Sharon I."/>
            <person name="Castelle C.J."/>
            <person name="Singh A."/>
            <person name="Wilkins M.J."/>
            <person name="Williams K.H."/>
            <person name="Banfield J.F."/>
        </authorList>
    </citation>
    <scope>NUCLEOTIDE SEQUENCE [LARGE SCALE GENOMIC DNA]</scope>
</reference>
<comment type="similarity">
    <text evidence="1">Belongs to the ComF/GntX family.</text>
</comment>
<protein>
    <submittedName>
        <fullName evidence="4">Phosphoribosyltransferase</fullName>
    </submittedName>
</protein>
<evidence type="ECO:0000256" key="1">
    <source>
        <dbReference type="ARBA" id="ARBA00008007"/>
    </source>
</evidence>
<dbReference type="GO" id="GO:0016757">
    <property type="term" value="F:glycosyltransferase activity"/>
    <property type="evidence" value="ECO:0007669"/>
    <property type="project" value="UniProtKB-KW"/>
</dbReference>
<feature type="domain" description="Double zinc ribbon" evidence="3">
    <location>
        <begin position="9"/>
        <end position="59"/>
    </location>
</feature>
<evidence type="ECO:0000259" key="3">
    <source>
        <dbReference type="Pfam" id="PF18912"/>
    </source>
</evidence>
<dbReference type="EMBL" id="LCOK01000018">
    <property type="protein sequence ID" value="KKU76531.1"/>
    <property type="molecule type" value="Genomic_DNA"/>
</dbReference>
<proteinExistence type="inferred from homology"/>